<dbReference type="Proteomes" id="UP000266841">
    <property type="component" value="Unassembled WGS sequence"/>
</dbReference>
<dbReference type="AlphaFoldDB" id="K0TRJ2"/>
<keyword evidence="3" id="KW-1185">Reference proteome</keyword>
<accession>K0TRJ2</accession>
<dbReference type="EMBL" id="AGNL01000283">
    <property type="protein sequence ID" value="EJK77892.1"/>
    <property type="molecule type" value="Genomic_DNA"/>
</dbReference>
<evidence type="ECO:0000256" key="1">
    <source>
        <dbReference type="SAM" id="MobiDB-lite"/>
    </source>
</evidence>
<feature type="compositionally biased region" description="Polar residues" evidence="1">
    <location>
        <begin position="1"/>
        <end position="12"/>
    </location>
</feature>
<sequence length="112" mass="11780">MKSSKISQNSRQRPFYRSPRRQGRAMDHQRAGDAPRSGGRSPAIAADGPSPAEDAATDAADGAPSPRRPLRERSPGTANKQSAETTGGAGEDDAAAKGSKRADAPPSEDRRR</sequence>
<feature type="compositionally biased region" description="Low complexity" evidence="1">
    <location>
        <begin position="49"/>
        <end position="65"/>
    </location>
</feature>
<name>K0TRJ2_THAOC</name>
<feature type="non-terminal residue" evidence="2">
    <location>
        <position position="112"/>
    </location>
</feature>
<feature type="compositionally biased region" description="Basic and acidic residues" evidence="1">
    <location>
        <begin position="100"/>
        <end position="112"/>
    </location>
</feature>
<reference evidence="2 3" key="1">
    <citation type="journal article" date="2012" name="Genome Biol.">
        <title>Genome and low-iron response of an oceanic diatom adapted to chronic iron limitation.</title>
        <authorList>
            <person name="Lommer M."/>
            <person name="Specht M."/>
            <person name="Roy A.S."/>
            <person name="Kraemer L."/>
            <person name="Andreson R."/>
            <person name="Gutowska M.A."/>
            <person name="Wolf J."/>
            <person name="Bergner S.V."/>
            <person name="Schilhabel M.B."/>
            <person name="Klostermeier U.C."/>
            <person name="Beiko R.G."/>
            <person name="Rosenstiel P."/>
            <person name="Hippler M."/>
            <person name="Laroche J."/>
        </authorList>
    </citation>
    <scope>NUCLEOTIDE SEQUENCE [LARGE SCALE GENOMIC DNA]</scope>
    <source>
        <strain evidence="2 3">CCMP1005</strain>
    </source>
</reference>
<gene>
    <name evidence="2" type="ORF">THAOC_00244</name>
</gene>
<proteinExistence type="predicted"/>
<protein>
    <submittedName>
        <fullName evidence="2">Uncharacterized protein</fullName>
    </submittedName>
</protein>
<comment type="caution">
    <text evidence="2">The sequence shown here is derived from an EMBL/GenBank/DDBJ whole genome shotgun (WGS) entry which is preliminary data.</text>
</comment>
<feature type="compositionally biased region" description="Basic and acidic residues" evidence="1">
    <location>
        <begin position="24"/>
        <end position="33"/>
    </location>
</feature>
<feature type="region of interest" description="Disordered" evidence="1">
    <location>
        <begin position="1"/>
        <end position="112"/>
    </location>
</feature>
<evidence type="ECO:0000313" key="3">
    <source>
        <dbReference type="Proteomes" id="UP000266841"/>
    </source>
</evidence>
<organism evidence="2 3">
    <name type="scientific">Thalassiosira oceanica</name>
    <name type="common">Marine diatom</name>
    <dbReference type="NCBI Taxonomy" id="159749"/>
    <lineage>
        <taxon>Eukaryota</taxon>
        <taxon>Sar</taxon>
        <taxon>Stramenopiles</taxon>
        <taxon>Ochrophyta</taxon>
        <taxon>Bacillariophyta</taxon>
        <taxon>Coscinodiscophyceae</taxon>
        <taxon>Thalassiosirophycidae</taxon>
        <taxon>Thalassiosirales</taxon>
        <taxon>Thalassiosiraceae</taxon>
        <taxon>Thalassiosira</taxon>
    </lineage>
</organism>
<evidence type="ECO:0000313" key="2">
    <source>
        <dbReference type="EMBL" id="EJK77892.1"/>
    </source>
</evidence>